<name>A0A183KQ71_9TREM</name>
<dbReference type="AlphaFoldDB" id="A0A183KQ71"/>
<evidence type="ECO:0000256" key="5">
    <source>
        <dbReference type="ARBA" id="ARBA00023180"/>
    </source>
</evidence>
<evidence type="ECO:0000256" key="7">
    <source>
        <dbReference type="SAM" id="SignalP"/>
    </source>
</evidence>
<evidence type="ECO:0000313" key="10">
    <source>
        <dbReference type="Proteomes" id="UP000279833"/>
    </source>
</evidence>
<keyword evidence="3" id="KW-1015">Disulfide bond</keyword>
<accession>A0A183KQ71</accession>
<protein>
    <submittedName>
        <fullName evidence="11">CS domain-containing protein</fullName>
    </submittedName>
</protein>
<comment type="subcellular location">
    <subcellularLocation>
        <location evidence="1">Membrane</location>
        <topology evidence="1">Single-pass type I membrane protein</topology>
    </subcellularLocation>
</comment>
<dbReference type="Gene3D" id="2.60.40.10">
    <property type="entry name" value="Immunoglobulins"/>
    <property type="match status" value="1"/>
</dbReference>
<evidence type="ECO:0000256" key="2">
    <source>
        <dbReference type="ARBA" id="ARBA00023136"/>
    </source>
</evidence>
<keyword evidence="7" id="KW-0732">Signal</keyword>
<evidence type="ECO:0000259" key="8">
    <source>
        <dbReference type="Pfam" id="PF25609"/>
    </source>
</evidence>
<feature type="domain" description="Netrin receptor UNC5A-D-like N-terminal" evidence="8">
    <location>
        <begin position="38"/>
        <end position="138"/>
    </location>
</feature>
<gene>
    <name evidence="9" type="ORF">SCUD_LOCUS17204</name>
</gene>
<dbReference type="Proteomes" id="UP000279833">
    <property type="component" value="Unassembled WGS sequence"/>
</dbReference>
<evidence type="ECO:0000313" key="11">
    <source>
        <dbReference type="WBParaSite" id="SCUD_0001720801-mRNA-1"/>
    </source>
</evidence>
<keyword evidence="2" id="KW-0472">Membrane</keyword>
<evidence type="ECO:0000256" key="1">
    <source>
        <dbReference type="ARBA" id="ARBA00004479"/>
    </source>
</evidence>
<evidence type="ECO:0000256" key="3">
    <source>
        <dbReference type="ARBA" id="ARBA00023157"/>
    </source>
</evidence>
<feature type="chain" id="PRO_5043140906" evidence="7">
    <location>
        <begin position="25"/>
        <end position="174"/>
    </location>
</feature>
<reference evidence="9 10" key="2">
    <citation type="submission" date="2018-11" db="EMBL/GenBank/DDBJ databases">
        <authorList>
            <consortium name="Pathogen Informatics"/>
        </authorList>
    </citation>
    <scope>NUCLEOTIDE SEQUENCE [LARGE SCALE GENOMIC DNA]</scope>
    <source>
        <strain evidence="9">Dakar</strain>
        <strain evidence="10">Dakar, Senegal</strain>
    </source>
</reference>
<sequence>MLQRFLLTIAKLFLTLSYPIPADSQEDLVQPDETHLEGVPIFIQHPKPLYYTTKNKPATIECVAEPVSHAAIKCAEQTIPYKGPGESGILEIQRLNSDNLPDPDGKRWKLRLEVKAKDVEEWFDTYVCHCEAWNKVVKLQRPKKVISNTTEIKEACKLKITITIIINITIEFTE</sequence>
<evidence type="ECO:0000256" key="6">
    <source>
        <dbReference type="ARBA" id="ARBA00023319"/>
    </source>
</evidence>
<dbReference type="EMBL" id="UZAK01039504">
    <property type="protein sequence ID" value="VDP63076.1"/>
    <property type="molecule type" value="Genomic_DNA"/>
</dbReference>
<proteinExistence type="predicted"/>
<keyword evidence="6" id="KW-0393">Immunoglobulin domain</keyword>
<reference evidence="11" key="1">
    <citation type="submission" date="2016-06" db="UniProtKB">
        <authorList>
            <consortium name="WormBaseParasite"/>
        </authorList>
    </citation>
    <scope>IDENTIFICATION</scope>
</reference>
<dbReference type="InterPro" id="IPR057755">
    <property type="entry name" value="UNC5A-D-like_N"/>
</dbReference>
<keyword evidence="5" id="KW-0325">Glycoprotein</keyword>
<evidence type="ECO:0000313" key="9">
    <source>
        <dbReference type="EMBL" id="VDP63076.1"/>
    </source>
</evidence>
<evidence type="ECO:0000256" key="4">
    <source>
        <dbReference type="ARBA" id="ARBA00023170"/>
    </source>
</evidence>
<dbReference type="InterPro" id="IPR013783">
    <property type="entry name" value="Ig-like_fold"/>
</dbReference>
<keyword evidence="10" id="KW-1185">Reference proteome</keyword>
<organism evidence="11">
    <name type="scientific">Schistosoma curassoni</name>
    <dbReference type="NCBI Taxonomy" id="6186"/>
    <lineage>
        <taxon>Eukaryota</taxon>
        <taxon>Metazoa</taxon>
        <taxon>Spiralia</taxon>
        <taxon>Lophotrochozoa</taxon>
        <taxon>Platyhelminthes</taxon>
        <taxon>Trematoda</taxon>
        <taxon>Digenea</taxon>
        <taxon>Strigeidida</taxon>
        <taxon>Schistosomatoidea</taxon>
        <taxon>Schistosomatidae</taxon>
        <taxon>Schistosoma</taxon>
    </lineage>
</organism>
<keyword evidence="4" id="KW-0675">Receptor</keyword>
<dbReference type="STRING" id="6186.A0A183KQ71"/>
<feature type="signal peptide" evidence="7">
    <location>
        <begin position="1"/>
        <end position="24"/>
    </location>
</feature>
<dbReference type="WBParaSite" id="SCUD_0001720801-mRNA-1">
    <property type="protein sequence ID" value="SCUD_0001720801-mRNA-1"/>
    <property type="gene ID" value="SCUD_0001720801"/>
</dbReference>
<dbReference type="Pfam" id="PF25609">
    <property type="entry name" value="Unc5_NetrinR_N"/>
    <property type="match status" value="1"/>
</dbReference>